<sequence>MIYSSAIAQEIVQKQRFSKGASITDRQPTASALKKTRLVKTPKKEDTPSVEFVDASPTLPHFDTHKVERDFSRLKNKARNIIEDWLDGYRVALGISPPQFKNMVMTPERSRQGVHTAKSLPPDSQSNNADELASTPIPHIPDYEKGLRVPSAPSGFGSWIYPTEIGQELLAPRLSAREKNSSNTLRVPKTSITTVKLPTQGEKSIVSSDTPTLQGLMSEWTVANHYQCPVALRNQLLGYTISGPHVCKCNKRRVPYITDIELETFITQIVPRKQLIVISIVSSL</sequence>
<keyword evidence="3" id="KW-1185">Reference proteome</keyword>
<dbReference type="Proteomes" id="UP000593567">
    <property type="component" value="Unassembled WGS sequence"/>
</dbReference>
<feature type="region of interest" description="Disordered" evidence="1">
    <location>
        <begin position="109"/>
        <end position="139"/>
    </location>
</feature>
<protein>
    <submittedName>
        <fullName evidence="2">Uncharacterized protein</fullName>
    </submittedName>
</protein>
<dbReference type="AlphaFoldDB" id="A0A7J7J818"/>
<evidence type="ECO:0000313" key="3">
    <source>
        <dbReference type="Proteomes" id="UP000593567"/>
    </source>
</evidence>
<dbReference type="EMBL" id="VXIV02002858">
    <property type="protein sequence ID" value="KAF6022370.1"/>
    <property type="molecule type" value="Genomic_DNA"/>
</dbReference>
<name>A0A7J7J818_BUGNE</name>
<reference evidence="2" key="1">
    <citation type="submission" date="2020-06" db="EMBL/GenBank/DDBJ databases">
        <title>Draft genome of Bugula neritina, a colonial animal packing powerful symbionts and potential medicines.</title>
        <authorList>
            <person name="Rayko M."/>
        </authorList>
    </citation>
    <scope>NUCLEOTIDE SEQUENCE [LARGE SCALE GENOMIC DNA]</scope>
    <source>
        <strain evidence="2">Kwan_BN1</strain>
    </source>
</reference>
<organism evidence="2 3">
    <name type="scientific">Bugula neritina</name>
    <name type="common">Brown bryozoan</name>
    <name type="synonym">Sertularia neritina</name>
    <dbReference type="NCBI Taxonomy" id="10212"/>
    <lineage>
        <taxon>Eukaryota</taxon>
        <taxon>Metazoa</taxon>
        <taxon>Spiralia</taxon>
        <taxon>Lophotrochozoa</taxon>
        <taxon>Bryozoa</taxon>
        <taxon>Gymnolaemata</taxon>
        <taxon>Cheilostomatida</taxon>
        <taxon>Flustrina</taxon>
        <taxon>Buguloidea</taxon>
        <taxon>Bugulidae</taxon>
        <taxon>Bugula</taxon>
    </lineage>
</organism>
<proteinExistence type="predicted"/>
<evidence type="ECO:0000256" key="1">
    <source>
        <dbReference type="SAM" id="MobiDB-lite"/>
    </source>
</evidence>
<dbReference type="OrthoDB" id="6351677at2759"/>
<gene>
    <name evidence="2" type="ORF">EB796_019310</name>
</gene>
<evidence type="ECO:0000313" key="2">
    <source>
        <dbReference type="EMBL" id="KAF6022370.1"/>
    </source>
</evidence>
<accession>A0A7J7J818</accession>
<comment type="caution">
    <text evidence="2">The sequence shown here is derived from an EMBL/GenBank/DDBJ whole genome shotgun (WGS) entry which is preliminary data.</text>
</comment>